<dbReference type="AlphaFoldDB" id="A0A343TGD7"/>
<sequence>MDDYDAIVYDLDGTLVRLDVDWGAVTQEAVTVYREAGVDPPTGDLWTLLDDAEAHGVGEAVAGLVCRREREGARRSERLFLADDLRERAGDGVPVGVCSLNCEDAVRIALSEHELAGSVTEEAIVGRDTLATRKPDPEPLRSTCRALQVDPGRTLFVGDSPRDEQTAERAGAGFVYVSELEGTLP</sequence>
<dbReference type="KEGG" id="hdf:AArcSl_0508"/>
<dbReference type="RefSeq" id="WP_119814576.1">
    <property type="nucleotide sequence ID" value="NZ_CP025066.1"/>
</dbReference>
<accession>A0A343TGD7</accession>
<dbReference type="GeneID" id="37876845"/>
<dbReference type="InterPro" id="IPR041492">
    <property type="entry name" value="HAD_2"/>
</dbReference>
<dbReference type="SUPFAM" id="SSF56784">
    <property type="entry name" value="HAD-like"/>
    <property type="match status" value="1"/>
</dbReference>
<protein>
    <submittedName>
        <fullName evidence="1">Phosphoglycolate phosphatase</fullName>
        <ecNumber evidence="1">3.1.3.18</ecNumber>
    </submittedName>
</protein>
<dbReference type="Gene3D" id="3.40.50.1000">
    <property type="entry name" value="HAD superfamily/HAD-like"/>
    <property type="match status" value="1"/>
</dbReference>
<reference evidence="2" key="1">
    <citation type="submission" date="2017-11" db="EMBL/GenBank/DDBJ databases">
        <title>Phenotypic and genomic properties of facultatively anaerobic sulfur-reducing natronoarchaea from hypersaline soda lakes.</title>
        <authorList>
            <person name="Sorokin D.Y."/>
            <person name="Kublanov I.V."/>
            <person name="Roman P."/>
            <person name="Sinninghe Damste J.S."/>
            <person name="Golyshin P.N."/>
            <person name="Rojo D."/>
            <person name="Ciordia S."/>
            <person name="Mena M.D.C."/>
            <person name="Ferrer M."/>
            <person name="Messina E."/>
            <person name="Smedile F."/>
            <person name="La Spada G."/>
            <person name="La Cono V."/>
            <person name="Yakimov M.M."/>
        </authorList>
    </citation>
    <scope>NUCLEOTIDE SEQUENCE [LARGE SCALE GENOMIC DNA]</scope>
    <source>
        <strain evidence="2">AArc-Sl</strain>
    </source>
</reference>
<proteinExistence type="predicted"/>
<organism evidence="1 2">
    <name type="scientific">Halalkaliarchaeum desulfuricum</name>
    <dbReference type="NCBI Taxonomy" id="2055893"/>
    <lineage>
        <taxon>Archaea</taxon>
        <taxon>Methanobacteriati</taxon>
        <taxon>Methanobacteriota</taxon>
        <taxon>Stenosarchaea group</taxon>
        <taxon>Halobacteria</taxon>
        <taxon>Halobacteriales</taxon>
        <taxon>Haloferacaceae</taxon>
        <taxon>Halalkaliarchaeum</taxon>
    </lineage>
</organism>
<keyword evidence="2" id="KW-1185">Reference proteome</keyword>
<gene>
    <name evidence="1" type="primary">gph</name>
    <name evidence="1" type="ORF">AArcSl_0508</name>
</gene>
<name>A0A343TGD7_9EURY</name>
<dbReference type="GO" id="GO:0008967">
    <property type="term" value="F:phosphoglycolate phosphatase activity"/>
    <property type="evidence" value="ECO:0007669"/>
    <property type="project" value="UniProtKB-EC"/>
</dbReference>
<dbReference type="Pfam" id="PF13419">
    <property type="entry name" value="HAD_2"/>
    <property type="match status" value="1"/>
</dbReference>
<evidence type="ECO:0000313" key="1">
    <source>
        <dbReference type="EMBL" id="AUX08159.1"/>
    </source>
</evidence>
<dbReference type="Proteomes" id="UP000263012">
    <property type="component" value="Chromosome"/>
</dbReference>
<dbReference type="PANTHER" id="PTHR43434:SF1">
    <property type="entry name" value="PHOSPHOGLYCOLATE PHOSPHATASE"/>
    <property type="match status" value="1"/>
</dbReference>
<dbReference type="GO" id="GO:0006281">
    <property type="term" value="P:DNA repair"/>
    <property type="evidence" value="ECO:0007669"/>
    <property type="project" value="TreeGrafter"/>
</dbReference>
<dbReference type="GO" id="GO:0005829">
    <property type="term" value="C:cytosol"/>
    <property type="evidence" value="ECO:0007669"/>
    <property type="project" value="TreeGrafter"/>
</dbReference>
<dbReference type="SFLD" id="SFLDS00003">
    <property type="entry name" value="Haloacid_Dehalogenase"/>
    <property type="match status" value="1"/>
</dbReference>
<evidence type="ECO:0000313" key="2">
    <source>
        <dbReference type="Proteomes" id="UP000263012"/>
    </source>
</evidence>
<dbReference type="EC" id="3.1.3.18" evidence="1"/>
<dbReference type="EMBL" id="CP025066">
    <property type="protein sequence ID" value="AUX08159.1"/>
    <property type="molecule type" value="Genomic_DNA"/>
</dbReference>
<dbReference type="InterPro" id="IPR023214">
    <property type="entry name" value="HAD_sf"/>
</dbReference>
<dbReference type="OrthoDB" id="212720at2157"/>
<dbReference type="SFLD" id="SFLDG01129">
    <property type="entry name" value="C1.5:_HAD__Beta-PGM__Phosphata"/>
    <property type="match status" value="1"/>
</dbReference>
<dbReference type="PANTHER" id="PTHR43434">
    <property type="entry name" value="PHOSPHOGLYCOLATE PHOSPHATASE"/>
    <property type="match status" value="1"/>
</dbReference>
<keyword evidence="1" id="KW-0378">Hydrolase</keyword>
<dbReference type="InterPro" id="IPR050155">
    <property type="entry name" value="HAD-like_hydrolase_sf"/>
</dbReference>
<dbReference type="InterPro" id="IPR023198">
    <property type="entry name" value="PGP-like_dom2"/>
</dbReference>
<dbReference type="Gene3D" id="1.10.150.240">
    <property type="entry name" value="Putative phosphatase, domain 2"/>
    <property type="match status" value="1"/>
</dbReference>
<dbReference type="InterPro" id="IPR036412">
    <property type="entry name" value="HAD-like_sf"/>
</dbReference>